<proteinExistence type="predicted"/>
<dbReference type="EMBL" id="CP038437">
    <property type="protein sequence ID" value="QEM81454.1"/>
    <property type="molecule type" value="Genomic_DNA"/>
</dbReference>
<dbReference type="InterPro" id="IPR005325">
    <property type="entry name" value="DUF308_memb"/>
</dbReference>
<evidence type="ECO:0000313" key="2">
    <source>
        <dbReference type="EMBL" id="QEM81454.1"/>
    </source>
</evidence>
<keyword evidence="1" id="KW-0472">Membrane</keyword>
<protein>
    <submittedName>
        <fullName evidence="2">HdeD family acid-resistance protein</fullName>
    </submittedName>
</protein>
<dbReference type="PANTHER" id="PTHR34989:SF1">
    <property type="entry name" value="PROTEIN HDED"/>
    <property type="match status" value="1"/>
</dbReference>
<keyword evidence="3" id="KW-1185">Reference proteome</keyword>
<dbReference type="PANTHER" id="PTHR34989">
    <property type="entry name" value="PROTEIN HDED"/>
    <property type="match status" value="1"/>
</dbReference>
<keyword evidence="1" id="KW-1133">Transmembrane helix</keyword>
<dbReference type="GO" id="GO:0005886">
    <property type="term" value="C:plasma membrane"/>
    <property type="evidence" value="ECO:0007669"/>
    <property type="project" value="TreeGrafter"/>
</dbReference>
<sequence>MTTQTLDMSRLAGLLAQHWWVLFLRGCAAIAFGVLAWIYPAMTVEVLIIMFGAYCLVDGVLGVITAVAGRKHNKHWAWLLLWGLASISVGGLTFASPGITALVLLVYIAVWAMVTGLSQLVMAFRLRKEVRGEWLMGLSGLASVVFGILLIVVPGAGAIALLWLIAFYAVLFGILLVVLSMRIRKFGKRET</sequence>
<dbReference type="Pfam" id="PF03729">
    <property type="entry name" value="DUF308"/>
    <property type="match status" value="1"/>
</dbReference>
<organism evidence="2 3">
    <name type="scientific">Halomonas binhaiensis</name>
    <dbReference type="NCBI Taxonomy" id="2562282"/>
    <lineage>
        <taxon>Bacteria</taxon>
        <taxon>Pseudomonadati</taxon>
        <taxon>Pseudomonadota</taxon>
        <taxon>Gammaproteobacteria</taxon>
        <taxon>Oceanospirillales</taxon>
        <taxon>Halomonadaceae</taxon>
        <taxon>Halomonas</taxon>
    </lineage>
</organism>
<dbReference type="AlphaFoldDB" id="A0A5C1NDZ2"/>
<evidence type="ECO:0000313" key="3">
    <source>
        <dbReference type="Proteomes" id="UP000324285"/>
    </source>
</evidence>
<keyword evidence="1" id="KW-0812">Transmembrane</keyword>
<name>A0A5C1NDZ2_9GAMM</name>
<reference evidence="2" key="1">
    <citation type="submission" date="2021-02" db="EMBL/GenBank/DDBJ databases">
        <title>Strain Y2R2, a novel species of the genus Halomonas.</title>
        <authorList>
            <person name="Huang H."/>
        </authorList>
    </citation>
    <scope>NUCLEOTIDE SEQUENCE</scope>
    <source>
        <strain evidence="2">Y2R2</strain>
    </source>
</reference>
<evidence type="ECO:0000256" key="1">
    <source>
        <dbReference type="SAM" id="Phobius"/>
    </source>
</evidence>
<feature type="transmembrane region" description="Helical" evidence="1">
    <location>
        <begin position="159"/>
        <end position="179"/>
    </location>
</feature>
<dbReference type="RefSeq" id="WP_149284465.1">
    <property type="nucleotide sequence ID" value="NZ_CP038437.2"/>
</dbReference>
<dbReference type="KEGG" id="hbh:E4T21_07780"/>
<feature type="transmembrane region" description="Helical" evidence="1">
    <location>
        <begin position="20"/>
        <end position="40"/>
    </location>
</feature>
<feature type="transmembrane region" description="Helical" evidence="1">
    <location>
        <begin position="134"/>
        <end position="153"/>
    </location>
</feature>
<feature type="transmembrane region" description="Helical" evidence="1">
    <location>
        <begin position="46"/>
        <end position="69"/>
    </location>
</feature>
<feature type="transmembrane region" description="Helical" evidence="1">
    <location>
        <begin position="101"/>
        <end position="122"/>
    </location>
</feature>
<dbReference type="OrthoDB" id="193343at2"/>
<dbReference type="InterPro" id="IPR052712">
    <property type="entry name" value="Acid_resist_chaperone_HdeD"/>
</dbReference>
<dbReference type="Proteomes" id="UP000324285">
    <property type="component" value="Chromosome"/>
</dbReference>
<gene>
    <name evidence="2" type="ORF">E4T21_07780</name>
</gene>
<feature type="transmembrane region" description="Helical" evidence="1">
    <location>
        <begin position="76"/>
        <end position="95"/>
    </location>
</feature>
<accession>A0A5C1NDZ2</accession>